<evidence type="ECO:0000313" key="2">
    <source>
        <dbReference type="EMBL" id="MBE0345080.1"/>
    </source>
</evidence>
<evidence type="ECO:0000313" key="3">
    <source>
        <dbReference type="Proteomes" id="UP000660708"/>
    </source>
</evidence>
<sequence>MGNKKFLYFTTLITKSYHLFILSVVLQQLDYNIDKIDST</sequence>
<reference evidence="2 3" key="1">
    <citation type="submission" date="2015-06" db="EMBL/GenBank/DDBJ databases">
        <title>Genome sequence of Pseudoalteromonas peptidolytica.</title>
        <authorList>
            <person name="Xie B.-B."/>
            <person name="Rong J.-C."/>
            <person name="Qin Q.-L."/>
            <person name="Zhang Y.-Z."/>
        </authorList>
    </citation>
    <scope>NUCLEOTIDE SEQUENCE [LARGE SCALE GENOMIC DNA]</scope>
    <source>
        <strain evidence="2 3">F12-50-A1</strain>
    </source>
</reference>
<feature type="transmembrane region" description="Helical" evidence="1">
    <location>
        <begin position="6"/>
        <end position="26"/>
    </location>
</feature>
<keyword evidence="1" id="KW-0812">Transmembrane</keyword>
<dbReference type="Proteomes" id="UP000660708">
    <property type="component" value="Unassembled WGS sequence"/>
</dbReference>
<keyword evidence="3" id="KW-1185">Reference proteome</keyword>
<keyword evidence="1" id="KW-0472">Membrane</keyword>
<protein>
    <submittedName>
        <fullName evidence="2">Uncharacterized protein</fullName>
    </submittedName>
</protein>
<comment type="caution">
    <text evidence="2">The sequence shown here is derived from an EMBL/GenBank/DDBJ whole genome shotgun (WGS) entry which is preliminary data.</text>
</comment>
<organism evidence="2 3">
    <name type="scientific">Pseudoalteromonas peptidolytica F12-50-A1</name>
    <dbReference type="NCBI Taxonomy" id="1315280"/>
    <lineage>
        <taxon>Bacteria</taxon>
        <taxon>Pseudomonadati</taxon>
        <taxon>Pseudomonadota</taxon>
        <taxon>Gammaproteobacteria</taxon>
        <taxon>Alteromonadales</taxon>
        <taxon>Pseudoalteromonadaceae</taxon>
        <taxon>Pseudoalteromonas</taxon>
    </lineage>
</organism>
<gene>
    <name evidence="2" type="ORF">PPEP_a3428</name>
</gene>
<evidence type="ECO:0000256" key="1">
    <source>
        <dbReference type="SAM" id="Phobius"/>
    </source>
</evidence>
<keyword evidence="1" id="KW-1133">Transmembrane helix</keyword>
<accession>A0A8I0MSN2</accession>
<name>A0A8I0MSN2_9GAMM</name>
<dbReference type="AlphaFoldDB" id="A0A8I0MSN2"/>
<dbReference type="EMBL" id="AQHF01000019">
    <property type="protein sequence ID" value="MBE0345080.1"/>
    <property type="molecule type" value="Genomic_DNA"/>
</dbReference>
<proteinExistence type="predicted"/>